<comment type="caution">
    <text evidence="1">The sequence shown here is derived from an EMBL/GenBank/DDBJ whole genome shotgun (WGS) entry which is preliminary data.</text>
</comment>
<protein>
    <submittedName>
        <fullName evidence="1">Uncharacterized protein</fullName>
    </submittedName>
</protein>
<reference evidence="1 2" key="1">
    <citation type="submission" date="2020-08" db="EMBL/GenBank/DDBJ databases">
        <title>Genomic Encyclopedia of Type Strains, Phase IV (KMG-IV): sequencing the most valuable type-strain genomes for metagenomic binning, comparative biology and taxonomic classification.</title>
        <authorList>
            <person name="Goeker M."/>
        </authorList>
    </citation>
    <scope>NUCLEOTIDE SEQUENCE [LARGE SCALE GENOMIC DNA]</scope>
    <source>
        <strain evidence="1 2">DSM 17498</strain>
    </source>
</reference>
<dbReference type="EMBL" id="JACHIJ010000002">
    <property type="protein sequence ID" value="MBB5051815.1"/>
    <property type="molecule type" value="Genomic_DNA"/>
</dbReference>
<sequence length="103" mass="11440">MQIANDAKDPIDFGFFQLPTAIEIARRTGRGADIPEALADEYHRATAQMVENVSLHRHAAWDQSMLLSAAAALAVAKRHIDVAEAFLNLDADWITKMNNCEFD</sequence>
<proteinExistence type="predicted"/>
<organism evidence="1 2">
    <name type="scientific">Afipia massiliensis</name>
    <dbReference type="NCBI Taxonomy" id="211460"/>
    <lineage>
        <taxon>Bacteria</taxon>
        <taxon>Pseudomonadati</taxon>
        <taxon>Pseudomonadota</taxon>
        <taxon>Alphaproteobacteria</taxon>
        <taxon>Hyphomicrobiales</taxon>
        <taxon>Nitrobacteraceae</taxon>
        <taxon>Afipia</taxon>
    </lineage>
</organism>
<dbReference type="Proteomes" id="UP000521227">
    <property type="component" value="Unassembled WGS sequence"/>
</dbReference>
<evidence type="ECO:0000313" key="1">
    <source>
        <dbReference type="EMBL" id="MBB5051815.1"/>
    </source>
</evidence>
<accession>A0A840MVN7</accession>
<name>A0A840MVN7_9BRAD</name>
<evidence type="ECO:0000313" key="2">
    <source>
        <dbReference type="Proteomes" id="UP000521227"/>
    </source>
</evidence>
<dbReference type="RefSeq" id="WP_246395318.1">
    <property type="nucleotide sequence ID" value="NZ_JACHIJ010000002.1"/>
</dbReference>
<gene>
    <name evidence="1" type="ORF">HNQ36_001769</name>
</gene>
<dbReference type="AlphaFoldDB" id="A0A840MVN7"/>